<dbReference type="InterPro" id="IPR056884">
    <property type="entry name" value="NPHP3-like_N"/>
</dbReference>
<dbReference type="SUPFAM" id="SSF52540">
    <property type="entry name" value="P-loop containing nucleoside triphosphate hydrolases"/>
    <property type="match status" value="1"/>
</dbReference>
<comment type="caution">
    <text evidence="4">The sequence shown here is derived from an EMBL/GenBank/DDBJ whole genome shotgun (WGS) entry which is preliminary data.</text>
</comment>
<organism evidence="4 5">
    <name type="scientific">Collybiopsis confluens</name>
    <dbReference type="NCBI Taxonomy" id="2823264"/>
    <lineage>
        <taxon>Eukaryota</taxon>
        <taxon>Fungi</taxon>
        <taxon>Dikarya</taxon>
        <taxon>Basidiomycota</taxon>
        <taxon>Agaricomycotina</taxon>
        <taxon>Agaricomycetes</taxon>
        <taxon>Agaricomycetidae</taxon>
        <taxon>Agaricales</taxon>
        <taxon>Marasmiineae</taxon>
        <taxon>Omphalotaceae</taxon>
        <taxon>Collybiopsis</taxon>
    </lineage>
</organism>
<sequence>MPKSRNQSRQTSPTRTSSGQETLRTQVEGHGENHATTGTIKTNLVQQLMTFPDTFTPHAHVATTETHRNMSACIDHSAYAPAPSEYTQNFVTPGGNSGRGSVDDSAGHLGAHNHPAALDTFQTQMMHNMSHGPGPHSKHSSTDWDNGAQAWTPNFQSLDNSTTTDYFHTPEPHAQHSATDWNHGPQAWTSSFHSLDNSIDSYISHGSEPYTQHDWNHEPQTWSSIATGFNAQGHFSDAGDILAPPRNNSVVYNATYFMNQGASNFTIHQANFNANSGPSFLEILKLKFPHSNEAFFDTDISGLTRRYCTPDTRVQILEDIETWVMDPSRGSGYWISGMAGTGKSTIAMSICRALKNKRLLAGSFFCNRQIAKCRDYRLIIPTLAYQLAKFSEPFARGLKAVLDQDFDLASKAPFEQMKSLLIEPWKLAVVAFQQFNGQPDVPVVVIDALDECNDVSIALQELVVAIQARKLQGLKFIFTSRPEQTIMRKMKGISSLQPVLQVEQFVLHNVEEASVQKDIIHYLEQELRDINPSEKEIGCLAKLSGNLFIYAATAAKYILSGGAPSWIEKRLQDSVKPGQQMGNLNILYTNILDEAIYGGQRRKTEEQEIRESWKIIHAIMALEAPLQCSAIAELLQLREDTMWNFQNMKV</sequence>
<name>A0A8H5M285_9AGAR</name>
<evidence type="ECO:0000313" key="4">
    <source>
        <dbReference type="EMBL" id="KAF5378233.1"/>
    </source>
</evidence>
<feature type="compositionally biased region" description="Low complexity" evidence="2">
    <location>
        <begin position="1"/>
        <end position="20"/>
    </location>
</feature>
<protein>
    <recommendedName>
        <fullName evidence="3">Nephrocystin 3-like N-terminal domain-containing protein</fullName>
    </recommendedName>
</protein>
<evidence type="ECO:0000259" key="3">
    <source>
        <dbReference type="Pfam" id="PF24883"/>
    </source>
</evidence>
<evidence type="ECO:0000256" key="2">
    <source>
        <dbReference type="SAM" id="MobiDB-lite"/>
    </source>
</evidence>
<keyword evidence="5" id="KW-1185">Reference proteome</keyword>
<keyword evidence="1" id="KW-0677">Repeat</keyword>
<evidence type="ECO:0000313" key="5">
    <source>
        <dbReference type="Proteomes" id="UP000518752"/>
    </source>
</evidence>
<dbReference type="PANTHER" id="PTHR10039">
    <property type="entry name" value="AMELOGENIN"/>
    <property type="match status" value="1"/>
</dbReference>
<proteinExistence type="predicted"/>
<dbReference type="OrthoDB" id="3269932at2759"/>
<reference evidence="4 5" key="1">
    <citation type="journal article" date="2020" name="ISME J.">
        <title>Uncovering the hidden diversity of litter-decomposition mechanisms in mushroom-forming fungi.</title>
        <authorList>
            <person name="Floudas D."/>
            <person name="Bentzer J."/>
            <person name="Ahren D."/>
            <person name="Johansson T."/>
            <person name="Persson P."/>
            <person name="Tunlid A."/>
        </authorList>
    </citation>
    <scope>NUCLEOTIDE SEQUENCE [LARGE SCALE GENOMIC DNA]</scope>
    <source>
        <strain evidence="4 5">CBS 406.79</strain>
    </source>
</reference>
<dbReference type="Gene3D" id="3.40.50.300">
    <property type="entry name" value="P-loop containing nucleotide triphosphate hydrolases"/>
    <property type="match status" value="1"/>
</dbReference>
<dbReference type="EMBL" id="JAACJN010000078">
    <property type="protein sequence ID" value="KAF5378233.1"/>
    <property type="molecule type" value="Genomic_DNA"/>
</dbReference>
<feature type="region of interest" description="Disordered" evidence="2">
    <location>
        <begin position="1"/>
        <end position="38"/>
    </location>
</feature>
<feature type="domain" description="Nephrocystin 3-like N-terminal" evidence="3">
    <location>
        <begin position="319"/>
        <end position="481"/>
    </location>
</feature>
<dbReference type="Pfam" id="PF24883">
    <property type="entry name" value="NPHP3_N"/>
    <property type="match status" value="1"/>
</dbReference>
<dbReference type="AlphaFoldDB" id="A0A8H5M285"/>
<dbReference type="InterPro" id="IPR027417">
    <property type="entry name" value="P-loop_NTPase"/>
</dbReference>
<evidence type="ECO:0000256" key="1">
    <source>
        <dbReference type="ARBA" id="ARBA00022737"/>
    </source>
</evidence>
<dbReference type="PANTHER" id="PTHR10039:SF14">
    <property type="entry name" value="NACHT DOMAIN-CONTAINING PROTEIN"/>
    <property type="match status" value="1"/>
</dbReference>
<accession>A0A8H5M285</accession>
<dbReference type="Proteomes" id="UP000518752">
    <property type="component" value="Unassembled WGS sequence"/>
</dbReference>
<gene>
    <name evidence="4" type="ORF">D9757_009161</name>
</gene>